<dbReference type="PROSITE" id="PS52004">
    <property type="entry name" value="KS3_2"/>
    <property type="match status" value="1"/>
</dbReference>
<reference evidence="10" key="1">
    <citation type="journal article" date="2019" name="Int. J. Syst. Evol. Microbiol.">
        <title>The Global Catalogue of Microorganisms (GCM) 10K type strain sequencing project: providing services to taxonomists for standard genome sequencing and annotation.</title>
        <authorList>
            <consortium name="The Broad Institute Genomics Platform"/>
            <consortium name="The Broad Institute Genome Sequencing Center for Infectious Disease"/>
            <person name="Wu L."/>
            <person name="Ma J."/>
        </authorList>
    </citation>
    <scope>NUCLEOTIDE SEQUENCE [LARGE SCALE GENOMIC DNA]</scope>
    <source>
        <strain evidence="10">JCM 30346</strain>
    </source>
</reference>
<dbReference type="Gene3D" id="1.10.1200.10">
    <property type="entry name" value="ACP-like"/>
    <property type="match status" value="1"/>
</dbReference>
<dbReference type="InterPro" id="IPR020841">
    <property type="entry name" value="PKS_Beta-ketoAc_synthase_dom"/>
</dbReference>
<keyword evidence="2" id="KW-0597">Phosphoprotein</keyword>
<evidence type="ECO:0000256" key="5">
    <source>
        <dbReference type="SAM" id="MobiDB-lite"/>
    </source>
</evidence>
<dbReference type="PROSITE" id="PS50075">
    <property type="entry name" value="CARRIER"/>
    <property type="match status" value="1"/>
</dbReference>
<dbReference type="Pfam" id="PF21089">
    <property type="entry name" value="PKS_DH_N"/>
    <property type="match status" value="1"/>
</dbReference>
<dbReference type="InterPro" id="IPR049552">
    <property type="entry name" value="PKS_DH_N"/>
</dbReference>
<dbReference type="InterPro" id="IPR014030">
    <property type="entry name" value="Ketoacyl_synth_N"/>
</dbReference>
<name>A0ABW1NMF8_9ACTN</name>
<dbReference type="InterPro" id="IPR049551">
    <property type="entry name" value="PKS_DH_C"/>
</dbReference>
<dbReference type="PANTHER" id="PTHR43775:SF37">
    <property type="entry name" value="SI:DKEY-61P9.11"/>
    <property type="match status" value="1"/>
</dbReference>
<dbReference type="SMART" id="SM00825">
    <property type="entry name" value="PKS_KS"/>
    <property type="match status" value="1"/>
</dbReference>
<evidence type="ECO:0000256" key="1">
    <source>
        <dbReference type="ARBA" id="ARBA00022450"/>
    </source>
</evidence>
<dbReference type="InterPro" id="IPR050091">
    <property type="entry name" value="PKS_NRPS_Biosynth_Enz"/>
</dbReference>
<dbReference type="SUPFAM" id="SSF47336">
    <property type="entry name" value="ACP-like"/>
    <property type="match status" value="1"/>
</dbReference>
<dbReference type="Pfam" id="PF02801">
    <property type="entry name" value="Ketoacyl-synt_C"/>
    <property type="match status" value="1"/>
</dbReference>
<dbReference type="SUPFAM" id="SSF53901">
    <property type="entry name" value="Thiolase-like"/>
    <property type="match status" value="1"/>
</dbReference>
<dbReference type="SMART" id="SM00826">
    <property type="entry name" value="PKS_DH"/>
    <property type="match status" value="1"/>
</dbReference>
<dbReference type="InterPro" id="IPR016035">
    <property type="entry name" value="Acyl_Trfase/lysoPLipase"/>
</dbReference>
<evidence type="ECO:0000259" key="6">
    <source>
        <dbReference type="PROSITE" id="PS50075"/>
    </source>
</evidence>
<keyword evidence="10" id="KW-1185">Reference proteome</keyword>
<dbReference type="Gene3D" id="3.10.129.110">
    <property type="entry name" value="Polyketide synthase dehydratase"/>
    <property type="match status" value="1"/>
</dbReference>
<dbReference type="InterPro" id="IPR001227">
    <property type="entry name" value="Ac_transferase_dom_sf"/>
</dbReference>
<dbReference type="PROSITE" id="PS52019">
    <property type="entry name" value="PKS_MFAS_DH"/>
    <property type="match status" value="1"/>
</dbReference>
<dbReference type="InterPro" id="IPR036291">
    <property type="entry name" value="NAD(P)-bd_dom_sf"/>
</dbReference>
<sequence length="1880" mass="197133">MRGNSEAYAIVGIGCRYPDAPDSDRLWELVLSRRRAFRPIPRTRLDPDAYVSADLTDPDRTYARYAAVLEGWEFDRARFKVPGAAFRSTDLTHWLALEVAADTLASAGFPGGRGLDSARTGVVLGNTLTGEFSRASLMRLRWPYVRRVVGESLAAEGWTADAVAGFLDRMEPTYKAPFPEPTDESLAGGLANTIAGRICNHFDLHGGGYTVDGACSSSLLAVVTACTALRDGDLDLVLAGGVDLSLDPFELVGFARTGALATSAMRVYDADPTGFWPGEGCGMVALMRADDALSAGHAPLALIRGWGVSSDGQGGISRPEKKGQLLALARAYERAGFGPETVAMFEGHGTGTAVGDEVEIASLIEAQRGRRDLPPAALGSIKANIGHTKAAAGIAGLLKATLALQRQVIPPVTGVDDPHPLLRGADVPLRLATEAEPWPQAPLRAGVSAMGFGGINTHVVLESVAPRRRRVLSHVERRTARRPLGHEVFAFRGESVADLAGVLDRTAEVAMTMSLAEHADLASALATEAAGGAPAPYRLAIVAQNPGQLVRRARQAMGLLHALTGVAPGMMVRAPGIFASYGDPGRVGLLFTGQGAPIPTSAGALATLLPGAESYFRAGPSDDVGPLDTAVAQPAIFSASMAGLRWLSELGVEAHAAVGHSLGEIGALCWAGTFTETEALGLVTFRGRVMSKSGTPGTGMVSLAASHDTVAELIEHTDLVVSADNGPALVVGGPVTDLEHLLKRAAAKGVPASRLAVSHAFHTGAVTAAEEPLATYLAALPVPPAQRRVHSTISGRALTSACDLRRMLAQQVTAPVLFRQAVEALADECVLLVEVGPGRGLAALAGGVTTVPAVAMEMGAESAEGLCQASAALFAAGAATDLRPMFAERLTRSFDLWREPRFLSNPCETPVAAEPVPVRADTPAPGAESDAASTVRLLVARTVELPAEDIRLDDRLLSDLHLNSLRVAQLATEAATACGRLVPAAPLSLGDARVGELAAMIEALPIAGEAPAEGPVPPGVADWHRVLVPVLTPVELGEDATDRYDWDVRGAGAMRRAVEPLLPRGETAPRAIVVFLPEDPADADIDELVCGAREAVRSGSPLAVVDQGDTASGFLGTIRQEYPSLPVRSVRAASATAAISVAHLLRTTSFRHTEIVIDRRGRTAVETQRPYPLKESEPFPLTADDVVLITGGGKGIGFETALALTGLGGARLALIGRGSPGRDEELRANLDRLRESGVVYHYASADVADAGAVRRAVAEITRELGPVTALIHSSGVNTPGRFADLSGAAFAEHAAPKYHGLRAVLGALEPRRLRAVITYGSVIGRYGLRGEAHYALANGRMRELVRVLARDLPGCFVCNVDWTAWSGAGMGQRLDVLDSLVRAGVVPLPADKGVRLLTGLLTTGVSAPSVLATGRLPDLSAPAVASAGRRFTERVLTWTPGVELITEAVLGARTDAYLADHRIDGLLVLPAVAALEAMAQASALLTGAPATTAEDGRFERPVVVPDKGSRVVRICALAREDGDVDVVLRSDESGFAVDHFSCRFTATAPSQPDVPARRATLPSHDGRRLYGSLFFHGPLFRRLVRYEHLEATGCTAVLAQSEAVGGELGDPFRNDAAIHVLQACVPHRRLLPVGCARFSVHGVAAGPLTLAAVERTHNGADYVYDVVVRDQEGRPVLSWDGLRLRDVGPIDGIDRWPPLLLGPYLQRVAGGLLPGTGLRVAVADGGPRTEGRGGAGHTAGGRPIPDGEVTWSRSRLDGMALTVSSPTSTTVACDGEPVPGPEDVERIRPLIPWPGQAQELAHLTGEPEGHVLARLWTVQECLSKTGRTAHGPLTVRGAYEQGWVLLRAGTDDVVSTVVDVDGQPSPVAVAMLVSPAEVAR</sequence>
<comment type="caution">
    <text evidence="9">The sequence shown here is derived from an EMBL/GenBank/DDBJ whole genome shotgun (WGS) entry which is preliminary data.</text>
</comment>
<feature type="region of interest" description="C-terminal hotdog fold" evidence="4">
    <location>
        <begin position="1561"/>
        <end position="1693"/>
    </location>
</feature>
<dbReference type="CDD" id="cd00833">
    <property type="entry name" value="PKS"/>
    <property type="match status" value="1"/>
</dbReference>
<dbReference type="InterPro" id="IPR042104">
    <property type="entry name" value="PKS_dehydratase_sf"/>
</dbReference>
<evidence type="ECO:0000259" key="7">
    <source>
        <dbReference type="PROSITE" id="PS52004"/>
    </source>
</evidence>
<dbReference type="Pfam" id="PF00698">
    <property type="entry name" value="Acyl_transf_1"/>
    <property type="match status" value="1"/>
</dbReference>
<feature type="region of interest" description="N-terminal hotdog fold" evidence="4">
    <location>
        <begin position="1417"/>
        <end position="1551"/>
    </location>
</feature>
<dbReference type="InterPro" id="IPR020807">
    <property type="entry name" value="PKS_DH"/>
</dbReference>
<dbReference type="PANTHER" id="PTHR43775">
    <property type="entry name" value="FATTY ACID SYNTHASE"/>
    <property type="match status" value="1"/>
</dbReference>
<dbReference type="SUPFAM" id="SSF52151">
    <property type="entry name" value="FabD/lysophospholipase-like"/>
    <property type="match status" value="1"/>
</dbReference>
<protein>
    <submittedName>
        <fullName evidence="9">SDR family NAD(P)-dependent oxidoreductase</fullName>
    </submittedName>
</protein>
<dbReference type="RefSeq" id="WP_380756307.1">
    <property type="nucleotide sequence ID" value="NZ_JBHSRF010000034.1"/>
</dbReference>
<evidence type="ECO:0000259" key="8">
    <source>
        <dbReference type="PROSITE" id="PS52019"/>
    </source>
</evidence>
<dbReference type="SUPFAM" id="SSF51735">
    <property type="entry name" value="NAD(P)-binding Rossmann-fold domains"/>
    <property type="match status" value="1"/>
</dbReference>
<dbReference type="InterPro" id="IPR009081">
    <property type="entry name" value="PP-bd_ACP"/>
</dbReference>
<dbReference type="InterPro" id="IPR057326">
    <property type="entry name" value="KR_dom"/>
</dbReference>
<feature type="domain" description="Ketosynthase family 3 (KS3)" evidence="7">
    <location>
        <begin position="5"/>
        <end position="463"/>
    </location>
</feature>
<dbReference type="InterPro" id="IPR002347">
    <property type="entry name" value="SDR_fam"/>
</dbReference>
<dbReference type="InterPro" id="IPR036736">
    <property type="entry name" value="ACP-like_sf"/>
</dbReference>
<keyword evidence="1" id="KW-0596">Phosphopantetheine</keyword>
<dbReference type="InterPro" id="IPR049900">
    <property type="entry name" value="PKS_mFAS_DH"/>
</dbReference>
<dbReference type="Gene3D" id="3.40.47.10">
    <property type="match status" value="1"/>
</dbReference>
<feature type="domain" description="Carrier" evidence="6">
    <location>
        <begin position="929"/>
        <end position="1005"/>
    </location>
</feature>
<dbReference type="SMART" id="SM00827">
    <property type="entry name" value="PKS_AT"/>
    <property type="match status" value="1"/>
</dbReference>
<gene>
    <name evidence="9" type="ORF">ACFP1K_22040</name>
</gene>
<keyword evidence="3" id="KW-0808">Transferase</keyword>
<dbReference type="Pfam" id="PF00109">
    <property type="entry name" value="ketoacyl-synt"/>
    <property type="match status" value="1"/>
</dbReference>
<accession>A0ABW1NMF8</accession>
<dbReference type="InterPro" id="IPR014031">
    <property type="entry name" value="Ketoacyl_synth_C"/>
</dbReference>
<evidence type="ECO:0000256" key="2">
    <source>
        <dbReference type="ARBA" id="ARBA00022553"/>
    </source>
</evidence>
<dbReference type="InterPro" id="IPR016039">
    <property type="entry name" value="Thiolase-like"/>
</dbReference>
<dbReference type="InterPro" id="IPR014043">
    <property type="entry name" value="Acyl_transferase_dom"/>
</dbReference>
<proteinExistence type="predicted"/>
<evidence type="ECO:0000256" key="4">
    <source>
        <dbReference type="PROSITE-ProRule" id="PRU01363"/>
    </source>
</evidence>
<dbReference type="SMART" id="SM00822">
    <property type="entry name" value="PKS_KR"/>
    <property type="match status" value="1"/>
</dbReference>
<dbReference type="Gene3D" id="3.40.50.720">
    <property type="entry name" value="NAD(P)-binding Rossmann-like Domain"/>
    <property type="match status" value="1"/>
</dbReference>
<evidence type="ECO:0000256" key="3">
    <source>
        <dbReference type="ARBA" id="ARBA00022679"/>
    </source>
</evidence>
<organism evidence="9 10">
    <name type="scientific">Sphaerisporangium aureirubrum</name>
    <dbReference type="NCBI Taxonomy" id="1544736"/>
    <lineage>
        <taxon>Bacteria</taxon>
        <taxon>Bacillati</taxon>
        <taxon>Actinomycetota</taxon>
        <taxon>Actinomycetes</taxon>
        <taxon>Streptosporangiales</taxon>
        <taxon>Streptosporangiaceae</taxon>
        <taxon>Sphaerisporangium</taxon>
    </lineage>
</organism>
<dbReference type="Gene3D" id="3.40.366.10">
    <property type="entry name" value="Malonyl-Coenzyme A Acyl Carrier Protein, domain 2"/>
    <property type="match status" value="1"/>
</dbReference>
<feature type="region of interest" description="Disordered" evidence="5">
    <location>
        <begin position="1727"/>
        <end position="1748"/>
    </location>
</feature>
<dbReference type="Pfam" id="PF14765">
    <property type="entry name" value="PS-DH"/>
    <property type="match status" value="1"/>
</dbReference>
<dbReference type="Pfam" id="PF08659">
    <property type="entry name" value="KR"/>
    <property type="match status" value="1"/>
</dbReference>
<dbReference type="InterPro" id="IPR013968">
    <property type="entry name" value="PKS_KR"/>
</dbReference>
<dbReference type="Proteomes" id="UP001596137">
    <property type="component" value="Unassembled WGS sequence"/>
</dbReference>
<feature type="active site" description="Proton acceptor; for dehydratase activity" evidence="4">
    <location>
        <position position="1461"/>
    </location>
</feature>
<evidence type="ECO:0000313" key="9">
    <source>
        <dbReference type="EMBL" id="MFC6083864.1"/>
    </source>
</evidence>
<dbReference type="EMBL" id="JBHSRF010000034">
    <property type="protein sequence ID" value="MFC6083864.1"/>
    <property type="molecule type" value="Genomic_DNA"/>
</dbReference>
<evidence type="ECO:0000313" key="10">
    <source>
        <dbReference type="Proteomes" id="UP001596137"/>
    </source>
</evidence>
<feature type="domain" description="PKS/mFAS DH" evidence="8">
    <location>
        <begin position="1417"/>
        <end position="1693"/>
    </location>
</feature>
<dbReference type="PRINTS" id="PR00081">
    <property type="entry name" value="GDHRDH"/>
</dbReference>
<feature type="active site" description="Proton donor; for dehydratase activity" evidence="4">
    <location>
        <position position="1610"/>
    </location>
</feature>